<dbReference type="CDD" id="cd18131">
    <property type="entry name" value="ASADH_C_bac_euk_like"/>
    <property type="match status" value="1"/>
</dbReference>
<dbReference type="AlphaFoldDB" id="A0A6V7RHX7"/>
<feature type="binding site" evidence="15">
    <location>
        <begin position="10"/>
        <end position="13"/>
    </location>
    <ligand>
        <name>NADP(+)</name>
        <dbReference type="ChEBI" id="CHEBI:58349"/>
    </ligand>
</feature>
<dbReference type="GO" id="GO:0004073">
    <property type="term" value="F:aspartate-semialdehyde dehydrogenase activity"/>
    <property type="evidence" value="ECO:0007669"/>
    <property type="project" value="UniProtKB-UniRule"/>
</dbReference>
<dbReference type="GO" id="GO:0009088">
    <property type="term" value="P:threonine biosynthetic process"/>
    <property type="evidence" value="ECO:0007669"/>
    <property type="project" value="UniProtKB-UniRule"/>
</dbReference>
<dbReference type="GO" id="GO:0051287">
    <property type="term" value="F:NAD binding"/>
    <property type="evidence" value="ECO:0007669"/>
    <property type="project" value="InterPro"/>
</dbReference>
<feature type="binding site" evidence="15">
    <location>
        <position position="153"/>
    </location>
    <ligand>
        <name>substrate</name>
    </ligand>
</feature>
<feature type="binding site" evidence="15">
    <location>
        <position position="306"/>
    </location>
    <ligand>
        <name>NADP(+)</name>
        <dbReference type="ChEBI" id="CHEBI:58349"/>
    </ligand>
</feature>
<keyword evidence="11 15" id="KW-0560">Oxidoreductase</keyword>
<evidence type="ECO:0000256" key="3">
    <source>
        <dbReference type="ARBA" id="ARBA00005097"/>
    </source>
</evidence>
<comment type="pathway">
    <text evidence="1 15">Amino-acid biosynthesis; L-methionine biosynthesis via de novo pathway; L-homoserine from L-aspartate: step 2/3.</text>
</comment>
<feature type="binding site" evidence="15">
    <location>
        <position position="226"/>
    </location>
    <ligand>
        <name>substrate</name>
    </ligand>
</feature>
<dbReference type="SUPFAM" id="SSF55347">
    <property type="entry name" value="Glyceraldehyde-3-phosphate dehydrogenase-like, C-terminal domain"/>
    <property type="match status" value="1"/>
</dbReference>
<evidence type="ECO:0000256" key="10">
    <source>
        <dbReference type="ARBA" id="ARBA00022915"/>
    </source>
</evidence>
<dbReference type="RefSeq" id="WP_186088024.1">
    <property type="nucleotide sequence ID" value="NZ_BMDB01000001.1"/>
</dbReference>
<comment type="pathway">
    <text evidence="3 15">Amino-acid biosynthesis; L-threonine biosynthesis; L-threonine from L-aspartate: step 2/5.</text>
</comment>
<keyword evidence="13 15" id="KW-0486">Methionine biosynthesis</keyword>
<feature type="domain" description="Semialdehyde dehydrogenase NAD-binding" evidence="17">
    <location>
        <begin position="3"/>
        <end position="119"/>
    </location>
</feature>
<dbReference type="UniPathway" id="UPA00050">
    <property type="reaction ID" value="UER00463"/>
</dbReference>
<dbReference type="Gene3D" id="3.30.360.10">
    <property type="entry name" value="Dihydrodipicolinate Reductase, domain 2"/>
    <property type="match status" value="1"/>
</dbReference>
<comment type="function">
    <text evidence="15">Catalyzes the NADPH-dependent formation of L-aspartate-semialdehyde (L-ASA) by the reductive dephosphorylation of L-aspartyl-4-phosphate.</text>
</comment>
<evidence type="ECO:0000256" key="2">
    <source>
        <dbReference type="ARBA" id="ARBA00005076"/>
    </source>
</evidence>
<dbReference type="Proteomes" id="UP000521032">
    <property type="component" value="Unassembled WGS sequence"/>
</dbReference>
<dbReference type="PANTHER" id="PTHR46278:SF2">
    <property type="entry name" value="ASPARTATE-SEMIALDEHYDE DEHYDROGENASE"/>
    <property type="match status" value="1"/>
</dbReference>
<dbReference type="GO" id="GO:0046983">
    <property type="term" value="F:protein dimerization activity"/>
    <property type="evidence" value="ECO:0007669"/>
    <property type="project" value="InterPro"/>
</dbReference>
<evidence type="ECO:0000256" key="7">
    <source>
        <dbReference type="ARBA" id="ARBA00022605"/>
    </source>
</evidence>
<evidence type="ECO:0000313" key="18">
    <source>
        <dbReference type="EMBL" id="CAD2077597.1"/>
    </source>
</evidence>
<dbReference type="Pfam" id="PF02774">
    <property type="entry name" value="Semialdhyde_dhC"/>
    <property type="match status" value="1"/>
</dbReference>
<evidence type="ECO:0000256" key="5">
    <source>
        <dbReference type="ARBA" id="ARBA00011738"/>
    </source>
</evidence>
<comment type="subunit">
    <text evidence="5 15">Homodimer.</text>
</comment>
<dbReference type="GO" id="GO:0050661">
    <property type="term" value="F:NADP binding"/>
    <property type="evidence" value="ECO:0007669"/>
    <property type="project" value="UniProtKB-UniRule"/>
</dbReference>
<keyword evidence="7 15" id="KW-0028">Amino-acid biosynthesis</keyword>
<sequence>MSKLAVIGASGMVGETIIKMIEKYNIEYDEIDLYASARSAGKKVTVNGEEITIKELTENASDEKYDYVIMAAGGKLASIYAPLFEAAGSIVVDNSSHFRMHEDIDLIIPEINTPTLNRKIIANPNCSTTQAVVALKPLYDDFGIDRVAYVTYQAVSGSGVAGIDDLKNGEKGLEPTNYPYPIYNNVLPHIDDFLDNGFTREEQKMVDETKKILNDDEIKVTATCVRVPVENSHSVEMNVTLKNETTVDEIRASLRGHDHIVLMDDVKNLVYPTPLDASGKSEVFVGRIRKDETLVNTFHIWCVSDNLLKGAAQNSVQILKQLQEMNK</sequence>
<feature type="active site" description="Acyl-thioester intermediate" evidence="15 16">
    <location>
        <position position="126"/>
    </location>
</feature>
<keyword evidence="9 15" id="KW-0521">NADP</keyword>
<dbReference type="EMBL" id="CAJEWE010000010">
    <property type="protein sequence ID" value="CAD2077597.1"/>
    <property type="molecule type" value="Genomic_DNA"/>
</dbReference>
<dbReference type="GO" id="GO:0009089">
    <property type="term" value="P:lysine biosynthetic process via diaminopimelate"/>
    <property type="evidence" value="ECO:0007669"/>
    <property type="project" value="UniProtKB-UniRule"/>
</dbReference>
<dbReference type="Gene3D" id="3.40.50.720">
    <property type="entry name" value="NAD(P)-binding Rossmann-like Domain"/>
    <property type="match status" value="1"/>
</dbReference>
<keyword evidence="12 15" id="KW-0457">Lysine biosynthesis</keyword>
<dbReference type="InterPro" id="IPR000534">
    <property type="entry name" value="Semialdehyde_DH_NAD-bd"/>
</dbReference>
<keyword evidence="19" id="KW-1185">Reference proteome</keyword>
<dbReference type="EC" id="1.2.1.11" evidence="6 15"/>
<evidence type="ECO:0000256" key="15">
    <source>
        <dbReference type="HAMAP-Rule" id="MF_02121"/>
    </source>
</evidence>
<dbReference type="Pfam" id="PF01118">
    <property type="entry name" value="Semialdhyde_dh"/>
    <property type="match status" value="1"/>
</dbReference>
<dbReference type="InterPro" id="IPR012280">
    <property type="entry name" value="Semialdhyde_DH_dimer_dom"/>
</dbReference>
<evidence type="ECO:0000256" key="1">
    <source>
        <dbReference type="ARBA" id="ARBA00005021"/>
    </source>
</evidence>
<evidence type="ECO:0000256" key="13">
    <source>
        <dbReference type="ARBA" id="ARBA00023167"/>
    </source>
</evidence>
<evidence type="ECO:0000256" key="6">
    <source>
        <dbReference type="ARBA" id="ARBA00013120"/>
    </source>
</evidence>
<evidence type="ECO:0000256" key="14">
    <source>
        <dbReference type="ARBA" id="ARBA00047891"/>
    </source>
</evidence>
<dbReference type="InterPro" id="IPR012080">
    <property type="entry name" value="Asp_semialdehyde_DH"/>
</dbReference>
<dbReference type="UniPathway" id="UPA00034">
    <property type="reaction ID" value="UER00016"/>
</dbReference>
<dbReference type="NCBIfam" id="NF011456">
    <property type="entry name" value="PRK14874.1"/>
    <property type="match status" value="1"/>
</dbReference>
<dbReference type="PANTHER" id="PTHR46278">
    <property type="entry name" value="DEHYDROGENASE, PUTATIVE-RELATED"/>
    <property type="match status" value="1"/>
</dbReference>
<evidence type="ECO:0000256" key="16">
    <source>
        <dbReference type="PIRSR" id="PIRSR000148-1"/>
    </source>
</evidence>
<feature type="binding site" evidence="15">
    <location>
        <begin position="38"/>
        <end position="39"/>
    </location>
    <ligand>
        <name>NADP(+)</name>
        <dbReference type="ChEBI" id="CHEBI:58349"/>
    </ligand>
</feature>
<evidence type="ECO:0000256" key="4">
    <source>
        <dbReference type="ARBA" id="ARBA00010584"/>
    </source>
</evidence>
<evidence type="ECO:0000256" key="8">
    <source>
        <dbReference type="ARBA" id="ARBA00022697"/>
    </source>
</evidence>
<feature type="active site" description="Proton acceptor" evidence="15 16">
    <location>
        <position position="233"/>
    </location>
</feature>
<comment type="pathway">
    <text evidence="2 15">Amino-acid biosynthesis; L-lysine biosynthesis via DAP pathway; (S)-tetrahydrodipicolinate from L-aspartate: step 2/4.</text>
</comment>
<reference evidence="18 19" key="1">
    <citation type="submission" date="2020-07" db="EMBL/GenBank/DDBJ databases">
        <authorList>
            <person name="Criscuolo A."/>
        </authorList>
    </citation>
    <scope>NUCLEOTIDE SEQUENCE [LARGE SCALE GENOMIC DNA]</scope>
    <source>
        <strain evidence="19">CIP 111030</strain>
    </source>
</reference>
<protein>
    <recommendedName>
        <fullName evidence="6 15">Aspartate-semialdehyde dehydrogenase</fullName>
        <shortName evidence="15">ASA dehydrogenase</shortName>
        <shortName evidence="15">ASADH</shortName>
        <ecNumber evidence="6 15">1.2.1.11</ecNumber>
    </recommendedName>
    <alternativeName>
        <fullName evidence="15">Aspartate-beta-semialdehyde dehydrogenase</fullName>
    </alternativeName>
</protein>
<comment type="similarity">
    <text evidence="4 15">Belongs to the aspartate-semialdehyde dehydrogenase family.</text>
</comment>
<organism evidence="18 19">
    <name type="scientific">Phocicoccus schoeneichii</name>
    <dbReference type="NCBI Taxonomy" id="1812261"/>
    <lineage>
        <taxon>Bacteria</taxon>
        <taxon>Bacillati</taxon>
        <taxon>Bacillota</taxon>
        <taxon>Bacilli</taxon>
        <taxon>Bacillales</taxon>
        <taxon>Salinicoccaceae</taxon>
        <taxon>Phocicoccus</taxon>
    </lineage>
</organism>
<dbReference type="GO" id="GO:0019877">
    <property type="term" value="P:diaminopimelate biosynthetic process"/>
    <property type="evidence" value="ECO:0007669"/>
    <property type="project" value="UniProtKB-UniRule"/>
</dbReference>
<dbReference type="PIRSF" id="PIRSF000148">
    <property type="entry name" value="ASA_dh"/>
    <property type="match status" value="1"/>
</dbReference>
<dbReference type="InterPro" id="IPR036291">
    <property type="entry name" value="NAD(P)-bd_dom_sf"/>
</dbReference>
<dbReference type="UniPathway" id="UPA00051">
    <property type="reaction ID" value="UER00464"/>
</dbReference>
<dbReference type="CDD" id="cd02316">
    <property type="entry name" value="VcASADH2_like_N"/>
    <property type="match status" value="1"/>
</dbReference>
<feature type="binding site" evidence="15">
    <location>
        <position position="99"/>
    </location>
    <ligand>
        <name>phosphate</name>
        <dbReference type="ChEBI" id="CHEBI:43474"/>
    </ligand>
</feature>
<keyword evidence="8 15" id="KW-0791">Threonine biosynthesis</keyword>
<proteinExistence type="inferred from homology"/>
<dbReference type="HAMAP" id="MF_02121">
    <property type="entry name" value="ASADH"/>
    <property type="match status" value="1"/>
</dbReference>
<comment type="catalytic activity">
    <reaction evidence="14 15">
        <text>L-aspartate 4-semialdehyde + phosphate + NADP(+) = 4-phospho-L-aspartate + NADPH + H(+)</text>
        <dbReference type="Rhea" id="RHEA:24284"/>
        <dbReference type="ChEBI" id="CHEBI:15378"/>
        <dbReference type="ChEBI" id="CHEBI:43474"/>
        <dbReference type="ChEBI" id="CHEBI:57535"/>
        <dbReference type="ChEBI" id="CHEBI:57783"/>
        <dbReference type="ChEBI" id="CHEBI:58349"/>
        <dbReference type="ChEBI" id="CHEBI:537519"/>
        <dbReference type="EC" id="1.2.1.11"/>
    </reaction>
</comment>
<dbReference type="GO" id="GO:0009097">
    <property type="term" value="P:isoleucine biosynthetic process"/>
    <property type="evidence" value="ECO:0007669"/>
    <property type="project" value="UniProtKB-UniRule"/>
</dbReference>
<dbReference type="InterPro" id="IPR005986">
    <property type="entry name" value="Asp_semialdehyde_DH_beta"/>
</dbReference>
<evidence type="ECO:0000313" key="19">
    <source>
        <dbReference type="Proteomes" id="UP000521032"/>
    </source>
</evidence>
<evidence type="ECO:0000256" key="9">
    <source>
        <dbReference type="ARBA" id="ARBA00022857"/>
    </source>
</evidence>
<comment type="caution">
    <text evidence="18">The sequence shown here is derived from an EMBL/GenBank/DDBJ whole genome shotgun (WGS) entry which is preliminary data.</text>
</comment>
<dbReference type="GO" id="GO:0071266">
    <property type="term" value="P:'de novo' L-methionine biosynthetic process"/>
    <property type="evidence" value="ECO:0007669"/>
    <property type="project" value="UniProtKB-UniRule"/>
</dbReference>
<evidence type="ECO:0000256" key="11">
    <source>
        <dbReference type="ARBA" id="ARBA00023002"/>
    </source>
</evidence>
<name>A0A6V7RHX7_9BACL</name>
<keyword evidence="10 15" id="KW-0220">Diaminopimelate biosynthesis</keyword>
<dbReference type="SMART" id="SM00859">
    <property type="entry name" value="Semialdhyde_dh"/>
    <property type="match status" value="1"/>
</dbReference>
<dbReference type="NCBIfam" id="TIGR01296">
    <property type="entry name" value="asd_B"/>
    <property type="match status" value="1"/>
</dbReference>
<evidence type="ECO:0000259" key="17">
    <source>
        <dbReference type="SMART" id="SM00859"/>
    </source>
</evidence>
<dbReference type="SUPFAM" id="SSF51735">
    <property type="entry name" value="NAD(P)-binding Rossmann-fold domains"/>
    <property type="match status" value="1"/>
</dbReference>
<gene>
    <name evidence="15 18" type="primary">asd</name>
    <name evidence="18" type="ORF">JEOSCH030_01342</name>
</gene>
<comment type="caution">
    <text evidence="15">Lacks conserved residue(s) required for the propagation of feature annotation.</text>
</comment>
<accession>A0A6V7RHX7</accession>
<evidence type="ECO:0000256" key="12">
    <source>
        <dbReference type="ARBA" id="ARBA00023154"/>
    </source>
</evidence>
<feature type="binding site" evidence="15">
    <location>
        <begin position="156"/>
        <end position="157"/>
    </location>
    <ligand>
        <name>NADP(+)</name>
        <dbReference type="ChEBI" id="CHEBI:58349"/>
    </ligand>
</feature>